<feature type="transmembrane region" description="Helical" evidence="2">
    <location>
        <begin position="765"/>
        <end position="783"/>
    </location>
</feature>
<feature type="transmembrane region" description="Helical" evidence="2">
    <location>
        <begin position="605"/>
        <end position="625"/>
    </location>
</feature>
<dbReference type="EMBL" id="JAMZFW010000014">
    <property type="protein sequence ID" value="MCP1102829.1"/>
    <property type="molecule type" value="Genomic_DNA"/>
</dbReference>
<feature type="transmembrane region" description="Helical" evidence="2">
    <location>
        <begin position="1101"/>
        <end position="1120"/>
    </location>
</feature>
<feature type="transmembrane region" description="Helical" evidence="2">
    <location>
        <begin position="1127"/>
        <end position="1147"/>
    </location>
</feature>
<dbReference type="Gene3D" id="3.30.70.1320">
    <property type="entry name" value="Multidrug efflux transporter AcrB pore domain like"/>
    <property type="match status" value="2"/>
</dbReference>
<dbReference type="SUPFAM" id="SSF82714">
    <property type="entry name" value="Multidrug efflux transporter AcrB TolC docking domain, DN and DC subdomains"/>
    <property type="match status" value="1"/>
</dbReference>
<keyword evidence="2" id="KW-0472">Membrane</keyword>
<dbReference type="PANTHER" id="PTHR32063:SF0">
    <property type="entry name" value="SWARMING MOTILITY PROTEIN SWRC"/>
    <property type="match status" value="1"/>
</dbReference>
<sequence length="1268" mass="137355">MLSKFSVKKPYTVVVAVILVILLGVVSLLNMTVDLLPKMSLPYVLVFTSYEGASPEAVETIVTKPIEQSMATISNIKSIDSTSSEGSSVVFMEFEQTANMDAASVEMRESLDQIYGYWPEGIGNPMILKLNPNMLPIIIMAVSVEGEDEVGASKYIEEKVLPNIESIEGVASVSTLGSVEESIEITLDDQKIRDVNASIQKKMDEEIEKGKKALADAKTQVEQGKSELENATALAASTLGSAESEISVKAEELKQAQLEITEKKAELSVLETQINQGMAIITATKDATQGSLNSLEELKAREGEIQAQYDEISGIPIEEQSQEQMLLLVELGVQLETLSNYDSVKAGYVEVLTQIGAQEETLAGQSQLLADGLAEIENIQSQVNEGALTLAQARGSLASGQIQASAGLSQGAAQIASGEALIQAQEAQAESAIAGMGDTSSIAINGEMIKALLMAENFSMPAGYVTEDEVDYLVRIGEAYKSAKELESLPILNVEGIQKVSLIDVAKVERVNNSEDTYAKINDKNGLMLVVQKQTGYSTGDISDKVLNKMVELGEEDENLEYLTLMDQGVYIDLTINSVFQNLIYGGLLAVLILLVFLKNIRPTFVIACSIPISIMTALVLMYFSGVTLNVISLSGLALGVGMLVDNSIVVIENIYRMRNEGIPAKEAAIKGATEVGSAIIASTLTTVCVFLPIVFTTGITRQLFVDMGLTVAYSLLASLIVALTLVPMISATVLKKTTEKESKLLEKIKTIYGKILGKVYDKKGLVFLISIVLFAGSIFLAYSKGTEFIPPMETNEISVTLETENGMSFKEQTEEGDKLMEKLSSLSDIESVGGMIGASSSMLGFVSSSSSNEPVEYYAIIKDNAKLSNDQIAEKIKDFEKDIKGEITVSTSNMDMSALGSSGIEVQIKGRDLDELLRIAKTIKGKVEAVEGTANVTDGTEESKKELRVVVDKEKALKKNLTVAQVFQEVNKELAANRAATTLSTNEEEYNVFVIDEVKEKLTRDDIQKMSITAEALDGSKEKVPLKDIAQFEEGEGLNAISRTEHSRVMRVNAEVKNGYNIGLVSREVEKVLSKYESPKGYEIKMVGEDETINNAMEDLFKMLALAIVFMYLIMVAQFQSLRSPFIVMFTVPLAFTGGLFALWLTNKPISVIAMIGFVMLAGIIVNNGIVYIDYTNQLVAEGMETKEALILAGKTRLRPILMTALTTILGLSTMAVGVGMGADLIQPMAIVTIGGLIYGTLLTLIVVPCIYGLFKKKEKARLREES</sequence>
<evidence type="ECO:0000313" key="3">
    <source>
        <dbReference type="EMBL" id="MCP1102829.1"/>
    </source>
</evidence>
<organism evidence="3 4">
    <name type="scientific">Aequitasia blattaphilus</name>
    <dbReference type="NCBI Taxonomy" id="2949332"/>
    <lineage>
        <taxon>Bacteria</taxon>
        <taxon>Bacillati</taxon>
        <taxon>Bacillota</taxon>
        <taxon>Clostridia</taxon>
        <taxon>Lachnospirales</taxon>
        <taxon>Lachnospiraceae</taxon>
        <taxon>Aequitasia</taxon>
    </lineage>
</organism>
<keyword evidence="1" id="KW-0175">Coiled coil</keyword>
<dbReference type="PRINTS" id="PR00702">
    <property type="entry name" value="ACRIFLAVINRP"/>
</dbReference>
<dbReference type="SUPFAM" id="SSF82693">
    <property type="entry name" value="Multidrug efflux transporter AcrB pore domain, PN1, PN2, PC1 and PC2 subdomains"/>
    <property type="match status" value="2"/>
</dbReference>
<name>A0ABT1EAG0_9FIRM</name>
<keyword evidence="2" id="KW-1133">Transmembrane helix</keyword>
<comment type="caution">
    <text evidence="3">The sequence shown here is derived from an EMBL/GenBank/DDBJ whole genome shotgun (WGS) entry which is preliminary data.</text>
</comment>
<evidence type="ECO:0000256" key="2">
    <source>
        <dbReference type="SAM" id="Phobius"/>
    </source>
</evidence>
<feature type="coiled-coil region" evidence="1">
    <location>
        <begin position="200"/>
        <end position="273"/>
    </location>
</feature>
<feature type="transmembrane region" description="Helical" evidence="2">
    <location>
        <begin position="676"/>
        <end position="700"/>
    </location>
</feature>
<feature type="transmembrane region" description="Helical" evidence="2">
    <location>
        <begin position="712"/>
        <end position="735"/>
    </location>
</feature>
<feature type="transmembrane region" description="Helical" evidence="2">
    <location>
        <begin position="1153"/>
        <end position="1174"/>
    </location>
</feature>
<dbReference type="SUPFAM" id="SSF82866">
    <property type="entry name" value="Multidrug efflux transporter AcrB transmembrane domain"/>
    <property type="match status" value="2"/>
</dbReference>
<dbReference type="InterPro" id="IPR001036">
    <property type="entry name" value="Acrflvin-R"/>
</dbReference>
<keyword evidence="2" id="KW-0812">Transmembrane</keyword>
<keyword evidence="4" id="KW-1185">Reference proteome</keyword>
<evidence type="ECO:0000313" key="4">
    <source>
        <dbReference type="Proteomes" id="UP001523566"/>
    </source>
</evidence>
<dbReference type="RefSeq" id="WP_262066615.1">
    <property type="nucleotide sequence ID" value="NZ_JAMXOD010000014.1"/>
</dbReference>
<feature type="transmembrane region" description="Helical" evidence="2">
    <location>
        <begin position="1202"/>
        <end position="1224"/>
    </location>
</feature>
<feature type="transmembrane region" description="Helical" evidence="2">
    <location>
        <begin position="631"/>
        <end position="656"/>
    </location>
</feature>
<reference evidence="3 4" key="1">
    <citation type="journal article" date="2022" name="Genome Biol. Evol.">
        <title>Host diet, physiology and behaviors set the stage for Lachnospiraceae cladogenesis.</title>
        <authorList>
            <person name="Vera-Ponce De Leon A."/>
            <person name="Schneider M."/>
            <person name="Jahnes B.C."/>
            <person name="Sadowski V."/>
            <person name="Camuy-Velez L.A."/>
            <person name="Duan J."/>
            <person name="Sabree Z.L."/>
        </authorList>
    </citation>
    <scope>NUCLEOTIDE SEQUENCE [LARGE SCALE GENOMIC DNA]</scope>
    <source>
        <strain evidence="3 4">PAL113</strain>
    </source>
</reference>
<dbReference type="Gene3D" id="3.30.70.1430">
    <property type="entry name" value="Multidrug efflux transporter AcrB pore domain"/>
    <property type="match status" value="2"/>
</dbReference>
<feature type="transmembrane region" description="Helical" evidence="2">
    <location>
        <begin position="1230"/>
        <end position="1256"/>
    </location>
</feature>
<feature type="transmembrane region" description="Helical" evidence="2">
    <location>
        <begin position="579"/>
        <end position="598"/>
    </location>
</feature>
<proteinExistence type="predicted"/>
<dbReference type="Gene3D" id="1.20.1640.10">
    <property type="entry name" value="Multidrug efflux transporter AcrB transmembrane domain"/>
    <property type="match status" value="3"/>
</dbReference>
<gene>
    <name evidence="3" type="ORF">NK125_10415</name>
</gene>
<dbReference type="InterPro" id="IPR027463">
    <property type="entry name" value="AcrB_DN_DC_subdom"/>
</dbReference>
<dbReference type="Gene3D" id="3.30.2090.10">
    <property type="entry name" value="Multidrug efflux transporter AcrB TolC docking domain, DN and DC subdomains"/>
    <property type="match status" value="3"/>
</dbReference>
<feature type="transmembrane region" description="Helical" evidence="2">
    <location>
        <begin position="12"/>
        <end position="33"/>
    </location>
</feature>
<dbReference type="PANTHER" id="PTHR32063">
    <property type="match status" value="1"/>
</dbReference>
<protein>
    <submittedName>
        <fullName evidence="3">Efflux RND transporter permease subunit</fullName>
    </submittedName>
</protein>
<dbReference type="Pfam" id="PF00873">
    <property type="entry name" value="ACR_tran"/>
    <property type="match status" value="2"/>
</dbReference>
<dbReference type="Gene3D" id="3.30.70.1440">
    <property type="entry name" value="Multidrug efflux transporter AcrB pore domain"/>
    <property type="match status" value="1"/>
</dbReference>
<dbReference type="Proteomes" id="UP001523566">
    <property type="component" value="Unassembled WGS sequence"/>
</dbReference>
<accession>A0ABT1EAG0</accession>
<evidence type="ECO:0000256" key="1">
    <source>
        <dbReference type="SAM" id="Coils"/>
    </source>
</evidence>